<feature type="compositionally biased region" description="Low complexity" evidence="1">
    <location>
        <begin position="7"/>
        <end position="26"/>
    </location>
</feature>
<dbReference type="Proteomes" id="UP000799536">
    <property type="component" value="Unassembled WGS sequence"/>
</dbReference>
<dbReference type="OrthoDB" id="3795253at2759"/>
<sequence>MANRQTSFLSTRAASSSSFAPAATPSGLTPNTRSEAEAALSLNAFQQTESAAPTTPLPHTDSLDVDAKLTFRRDAPVVGFDSSSALAAAHQDSSISSNLSTDTTTSNPSQIAGIPIPPPGQGVVPLHTGVGSGQADAVKKARPHGLSLGDLGRQQSWDKNDYKHVYSAGLMGKVDGDAGYSSNSREKED</sequence>
<feature type="region of interest" description="Disordered" evidence="1">
    <location>
        <begin position="89"/>
        <end position="112"/>
    </location>
</feature>
<organism evidence="2 3">
    <name type="scientific">Delitschia confertaspora ATCC 74209</name>
    <dbReference type="NCBI Taxonomy" id="1513339"/>
    <lineage>
        <taxon>Eukaryota</taxon>
        <taxon>Fungi</taxon>
        <taxon>Dikarya</taxon>
        <taxon>Ascomycota</taxon>
        <taxon>Pezizomycotina</taxon>
        <taxon>Dothideomycetes</taxon>
        <taxon>Pleosporomycetidae</taxon>
        <taxon>Pleosporales</taxon>
        <taxon>Delitschiaceae</taxon>
        <taxon>Delitschia</taxon>
    </lineage>
</organism>
<accession>A0A9P4JRI0</accession>
<gene>
    <name evidence="2" type="ORF">GQ43DRAFT_440741</name>
</gene>
<feature type="compositionally biased region" description="Polar residues" evidence="1">
    <location>
        <begin position="43"/>
        <end position="53"/>
    </location>
</feature>
<evidence type="ECO:0000313" key="3">
    <source>
        <dbReference type="Proteomes" id="UP000799536"/>
    </source>
</evidence>
<protein>
    <submittedName>
        <fullName evidence="2">Uncharacterized protein</fullName>
    </submittedName>
</protein>
<proteinExistence type="predicted"/>
<reference evidence="2" key="1">
    <citation type="journal article" date="2020" name="Stud. Mycol.">
        <title>101 Dothideomycetes genomes: a test case for predicting lifestyles and emergence of pathogens.</title>
        <authorList>
            <person name="Haridas S."/>
            <person name="Albert R."/>
            <person name="Binder M."/>
            <person name="Bloem J."/>
            <person name="Labutti K."/>
            <person name="Salamov A."/>
            <person name="Andreopoulos B."/>
            <person name="Baker S."/>
            <person name="Barry K."/>
            <person name="Bills G."/>
            <person name="Bluhm B."/>
            <person name="Cannon C."/>
            <person name="Castanera R."/>
            <person name="Culley D."/>
            <person name="Daum C."/>
            <person name="Ezra D."/>
            <person name="Gonzalez J."/>
            <person name="Henrissat B."/>
            <person name="Kuo A."/>
            <person name="Liang C."/>
            <person name="Lipzen A."/>
            <person name="Lutzoni F."/>
            <person name="Magnuson J."/>
            <person name="Mondo S."/>
            <person name="Nolan M."/>
            <person name="Ohm R."/>
            <person name="Pangilinan J."/>
            <person name="Park H.-J."/>
            <person name="Ramirez L."/>
            <person name="Alfaro M."/>
            <person name="Sun H."/>
            <person name="Tritt A."/>
            <person name="Yoshinaga Y."/>
            <person name="Zwiers L.-H."/>
            <person name="Turgeon B."/>
            <person name="Goodwin S."/>
            <person name="Spatafora J."/>
            <person name="Crous P."/>
            <person name="Grigoriev I."/>
        </authorList>
    </citation>
    <scope>NUCLEOTIDE SEQUENCE</scope>
    <source>
        <strain evidence="2">ATCC 74209</strain>
    </source>
</reference>
<evidence type="ECO:0000256" key="1">
    <source>
        <dbReference type="SAM" id="MobiDB-lite"/>
    </source>
</evidence>
<feature type="region of interest" description="Disordered" evidence="1">
    <location>
        <begin position="1"/>
        <end position="61"/>
    </location>
</feature>
<evidence type="ECO:0000313" key="2">
    <source>
        <dbReference type="EMBL" id="KAF2201268.1"/>
    </source>
</evidence>
<keyword evidence="3" id="KW-1185">Reference proteome</keyword>
<name>A0A9P4JRI0_9PLEO</name>
<dbReference type="EMBL" id="ML993983">
    <property type="protein sequence ID" value="KAF2201268.1"/>
    <property type="molecule type" value="Genomic_DNA"/>
</dbReference>
<comment type="caution">
    <text evidence="2">The sequence shown here is derived from an EMBL/GenBank/DDBJ whole genome shotgun (WGS) entry which is preliminary data.</text>
</comment>
<feature type="compositionally biased region" description="Low complexity" evidence="1">
    <location>
        <begin position="92"/>
        <end position="112"/>
    </location>
</feature>
<dbReference type="AlphaFoldDB" id="A0A9P4JRI0"/>